<keyword evidence="4" id="KW-0677">Repeat</keyword>
<dbReference type="AlphaFoldDB" id="A0A935UFQ2"/>
<feature type="domain" description="O-GlcNAc transferase C-terminal" evidence="6">
    <location>
        <begin position="545"/>
        <end position="724"/>
    </location>
</feature>
<dbReference type="Gene3D" id="1.25.40.10">
    <property type="entry name" value="Tetratricopeptide repeat domain"/>
    <property type="match status" value="1"/>
</dbReference>
<dbReference type="InterPro" id="IPR029489">
    <property type="entry name" value="OGT/SEC/SPY_C"/>
</dbReference>
<dbReference type="GO" id="GO:0016757">
    <property type="term" value="F:glycosyltransferase activity"/>
    <property type="evidence" value="ECO:0007669"/>
    <property type="project" value="UniProtKB-KW"/>
</dbReference>
<keyword evidence="2" id="KW-0328">Glycosyltransferase</keyword>
<dbReference type="PANTHER" id="PTHR44835">
    <property type="entry name" value="UDP-N-ACETYLGLUCOSAMINE--PEPTIDE N-ACETYLGLUCOSAMINYLTRANSFERASE SPINDLY-RELATED"/>
    <property type="match status" value="1"/>
</dbReference>
<protein>
    <recommendedName>
        <fullName evidence="6">O-GlcNAc transferase C-terminal domain-containing protein</fullName>
    </recommendedName>
</protein>
<feature type="domain" description="O-GlcNAc transferase C-terminal" evidence="6">
    <location>
        <begin position="349"/>
        <end position="528"/>
    </location>
</feature>
<evidence type="ECO:0000256" key="3">
    <source>
        <dbReference type="ARBA" id="ARBA00022679"/>
    </source>
</evidence>
<organism evidence="7 8">
    <name type="scientific">Candidatus Accumulibacter proximus</name>
    <dbReference type="NCBI Taxonomy" id="2954385"/>
    <lineage>
        <taxon>Bacteria</taxon>
        <taxon>Pseudomonadati</taxon>
        <taxon>Pseudomonadota</taxon>
        <taxon>Betaproteobacteria</taxon>
        <taxon>Candidatus Accumulibacter</taxon>
    </lineage>
</organism>
<gene>
    <name evidence="7" type="ORF">IPJ27_08925</name>
</gene>
<dbReference type="Gene3D" id="3.40.50.2000">
    <property type="entry name" value="Glycogen Phosphorylase B"/>
    <property type="match status" value="1"/>
</dbReference>
<evidence type="ECO:0000256" key="4">
    <source>
        <dbReference type="ARBA" id="ARBA00022737"/>
    </source>
</evidence>
<evidence type="ECO:0000259" key="6">
    <source>
        <dbReference type="Pfam" id="PF13844"/>
    </source>
</evidence>
<dbReference type="PANTHER" id="PTHR44835:SF1">
    <property type="entry name" value="PROTEIN O-GLCNAC TRANSFERASE"/>
    <property type="match status" value="1"/>
</dbReference>
<sequence length="762" mass="82303">MTHHPEPAGTLPGTPQADAAELWRQLRASARQASVWLELARDYRRHALPWQAGHAARQALRCDPAVRPQLDALDLGPWQDPAAGDAQLGRPTLPQASALVEQFSARTHACPGDWLTWLYLARLHELQALVTQEPTSPKPAAASTAHAEALACATALEAITGETLHWLGVWRLNAGDAEGAVTALARLVGVRPLRHGSMMYLGEALLRVGNIAAAEKAFSRASLSANPDFLLNLSARVYAHNYWQEAIAVLNKALALRPQHVPTWLALARIQSEVYALADCRASLDRLQALAPGHPEATLLAAGLHGRMGDARAHLAALQAAYASGDPLSRLASSVAMTALYHDDLPPADVAALHRRLCAPIEAAVVEKTDFPNPRSTTRRLRIGYVTGDLHRQHPVNLFMLPVLQRHDHRRCEIGIYHTGHMHDAYTRQARSCADRWLEAAALDDAALQQAILADEVDILVDLAGHTASHRLGLFALRAAPVQVTFLGYPHSTGLSRIDWLIADATVAPGEHAGLFSEGIAQLPGCVFCWAPVEDYPLPHPRPADTPVVFASFNNAMKLSPRTIALWAQVLLTVPGSRLQLKAPSLQDAGVQARFVERFAEHGIGAERLILHGPSGLAEMMQAYGEVDIALDPTPYNGGTTTLQALWMGVPVVSLAGGNFVSRMGASFLNTLGHPEWVAGDEAGYVATAVRLAADCRDWRARRAGLRARMAASPLCDIATWVAQLEALYDRMWAVYCSGSGQRLLAAATSNQPLRAEDDSGT</sequence>
<dbReference type="Gene3D" id="3.40.50.11380">
    <property type="match status" value="1"/>
</dbReference>
<comment type="caution">
    <text evidence="7">The sequence shown here is derived from an EMBL/GenBank/DDBJ whole genome shotgun (WGS) entry which is preliminary data.</text>
</comment>
<accession>A0A935UFQ2</accession>
<evidence type="ECO:0000256" key="1">
    <source>
        <dbReference type="ARBA" id="ARBA00004922"/>
    </source>
</evidence>
<dbReference type="SUPFAM" id="SSF53756">
    <property type="entry name" value="UDP-Glycosyltransferase/glycogen phosphorylase"/>
    <property type="match status" value="1"/>
</dbReference>
<dbReference type="InterPro" id="IPR051939">
    <property type="entry name" value="Glycosyltr_41/O-GlcNAc_trsf"/>
</dbReference>
<evidence type="ECO:0000313" key="8">
    <source>
        <dbReference type="Proteomes" id="UP000697998"/>
    </source>
</evidence>
<reference evidence="7 8" key="1">
    <citation type="submission" date="2020-10" db="EMBL/GenBank/DDBJ databases">
        <title>Connecting structure to function with the recovery of over 1000 high-quality activated sludge metagenome-assembled genomes encoding full-length rRNA genes using long-read sequencing.</title>
        <authorList>
            <person name="Singleton C.M."/>
            <person name="Petriglieri F."/>
            <person name="Kristensen J.M."/>
            <person name="Kirkegaard R.H."/>
            <person name="Michaelsen T.Y."/>
            <person name="Andersen M.H."/>
            <person name="Karst S.M."/>
            <person name="Dueholm M.S."/>
            <person name="Nielsen P.H."/>
            <person name="Albertsen M."/>
        </authorList>
    </citation>
    <scope>NUCLEOTIDE SEQUENCE [LARGE SCALE GENOMIC DNA]</scope>
    <source>
        <strain evidence="7">EsbW_18-Q3-R4-48_BATAC.285</strain>
    </source>
</reference>
<dbReference type="Pfam" id="PF13844">
    <property type="entry name" value="Glyco_transf_41"/>
    <property type="match status" value="2"/>
</dbReference>
<dbReference type="EMBL" id="JADJMH010000006">
    <property type="protein sequence ID" value="MBK7674872.1"/>
    <property type="molecule type" value="Genomic_DNA"/>
</dbReference>
<evidence type="ECO:0000256" key="2">
    <source>
        <dbReference type="ARBA" id="ARBA00022676"/>
    </source>
</evidence>
<evidence type="ECO:0000256" key="5">
    <source>
        <dbReference type="ARBA" id="ARBA00022803"/>
    </source>
</evidence>
<dbReference type="Proteomes" id="UP000697998">
    <property type="component" value="Unassembled WGS sequence"/>
</dbReference>
<comment type="pathway">
    <text evidence="1">Protein modification; protein glycosylation.</text>
</comment>
<proteinExistence type="predicted"/>
<dbReference type="SUPFAM" id="SSF48452">
    <property type="entry name" value="TPR-like"/>
    <property type="match status" value="1"/>
</dbReference>
<name>A0A935UFQ2_9PROT</name>
<keyword evidence="3" id="KW-0808">Transferase</keyword>
<evidence type="ECO:0000313" key="7">
    <source>
        <dbReference type="EMBL" id="MBK7674872.1"/>
    </source>
</evidence>
<dbReference type="InterPro" id="IPR011990">
    <property type="entry name" value="TPR-like_helical_dom_sf"/>
</dbReference>
<keyword evidence="5" id="KW-0802">TPR repeat</keyword>